<evidence type="ECO:0000313" key="1">
    <source>
        <dbReference type="EMBL" id="KAA1086923.1"/>
    </source>
</evidence>
<protein>
    <submittedName>
        <fullName evidence="1">Uncharacterized protein</fullName>
    </submittedName>
</protein>
<dbReference type="OrthoDB" id="2502132at2759"/>
<comment type="caution">
    <text evidence="1">The sequence shown here is derived from an EMBL/GenBank/DDBJ whole genome shotgun (WGS) entry which is preliminary data.</text>
</comment>
<sequence>MADQQQDQEVEVEPYTVKIMSPDDLDLFLNAHTQLTELLKQKIDEFSRATARREEKKVTISEFQNIVDGIKTILAGSMSAKVHRLCDLLSDSIYLEKIETARLQDGVKVLKELEESVEQLSTLIALLRVPNHYQFFRNYEGGEEGLKRYKSARTQSKLIDLFSNLNNLLQTCSDLLPIPGHRTVTTSEAKRRLRRLIAYVEGDEKSEEDLIKWFDRSELCIVQDHLRDMTDRLEGLFEELFDFLTVHTATNAQPLLEFIPILKLSRLFFNKISKPTSEQSHPISHMCLDQLLALINVTASIPTQLTKFYDQIEANYRPLHNIDLRRPIDLNALFQAPINLITKPLLNPQHTYPNLPQDLRKQFIQWYAIWQSHFSLAVQRFHNTFYDAFSAFVN</sequence>
<dbReference type="EMBL" id="VSWC01000105">
    <property type="protein sequence ID" value="KAA1086923.1"/>
    <property type="molecule type" value="Genomic_DNA"/>
</dbReference>
<dbReference type="AlphaFoldDB" id="A0A5B0NDT7"/>
<dbReference type="PANTHER" id="PTHR33069:SF3">
    <property type="entry name" value="DYNEIN HEAVY CHAIN TAIL DOMAIN-CONTAINING PROTEIN"/>
    <property type="match status" value="1"/>
</dbReference>
<organism evidence="1 2">
    <name type="scientific">Puccinia graminis f. sp. tritici</name>
    <dbReference type="NCBI Taxonomy" id="56615"/>
    <lineage>
        <taxon>Eukaryota</taxon>
        <taxon>Fungi</taxon>
        <taxon>Dikarya</taxon>
        <taxon>Basidiomycota</taxon>
        <taxon>Pucciniomycotina</taxon>
        <taxon>Pucciniomycetes</taxon>
        <taxon>Pucciniales</taxon>
        <taxon>Pucciniaceae</taxon>
        <taxon>Puccinia</taxon>
    </lineage>
</organism>
<evidence type="ECO:0000313" key="2">
    <source>
        <dbReference type="Proteomes" id="UP000324748"/>
    </source>
</evidence>
<gene>
    <name evidence="1" type="ORF">PGT21_015667</name>
</gene>
<reference evidence="1 2" key="1">
    <citation type="submission" date="2019-05" db="EMBL/GenBank/DDBJ databases">
        <title>Emergence of the Ug99 lineage of the wheat stem rust pathogen through somatic hybridization.</title>
        <authorList>
            <person name="Li F."/>
            <person name="Upadhyaya N.M."/>
            <person name="Sperschneider J."/>
            <person name="Matny O."/>
            <person name="Nguyen-Phuc H."/>
            <person name="Mago R."/>
            <person name="Raley C."/>
            <person name="Miller M.E."/>
            <person name="Silverstein K.A.T."/>
            <person name="Henningsen E."/>
            <person name="Hirsch C.D."/>
            <person name="Visser B."/>
            <person name="Pretorius Z.A."/>
            <person name="Steffenson B.J."/>
            <person name="Schwessinger B."/>
            <person name="Dodds P.N."/>
            <person name="Figueroa M."/>
        </authorList>
    </citation>
    <scope>NUCLEOTIDE SEQUENCE [LARGE SCALE GENOMIC DNA]</scope>
    <source>
        <strain evidence="1">21-0</strain>
    </source>
</reference>
<dbReference type="Proteomes" id="UP000324748">
    <property type="component" value="Unassembled WGS sequence"/>
</dbReference>
<accession>A0A5B0NDT7</accession>
<dbReference type="PANTHER" id="PTHR33069">
    <property type="entry name" value="CHROMOSOME 7, WHOLE GENOME SHOTGUN SEQUENCE-RELATED"/>
    <property type="match status" value="1"/>
</dbReference>
<proteinExistence type="predicted"/>
<keyword evidence="2" id="KW-1185">Reference proteome</keyword>
<name>A0A5B0NDT7_PUCGR</name>